<sequence>MNWQQLTSSKRSGSENRTGFTDAVRTSFVRDYDRLIFSSAFRRLQNKTQVFPLPGPGVFVHNRLTHSLEVASVGRSLGKAVGDALAQKYPQENDYFREFYKYELPSVIAAGCLAHDIGNPPFGHSGEDAIRTFFTELTGAEKTQFSELLSENQQRDFLYFEGNANAFRTLTHSFNEKAAGGFRLTYATLASIVKYPSDSLSGFNKQQLVTKKSGFFDSEVETYKHIAKELGIPRLHESKNIFARHPFVYLVEAADDICYRIIDFEDAHRLNIISIDTIKELFLQFFNNETGYDAREKVEDTFNGINDNNQRVQYLRAKLINLLINRVTNVFMEKEEELLQGTLQKSLIDYLPESEQQLIKTIDEFSIEHIYNHRSVVEIEIAGYNVIGGLLKEFFAAVTNPKSAKSKKLLQLISRQFIITGERNRLYNDIQSVVDFIAGMTDLFAVDVFRKITGIEFPQIR</sequence>
<dbReference type="PANTHER" id="PTHR11373">
    <property type="entry name" value="DEOXYNUCLEOSIDE TRIPHOSPHATE TRIPHOSPHOHYDROLASE"/>
    <property type="match status" value="1"/>
</dbReference>
<dbReference type="SMART" id="SM00471">
    <property type="entry name" value="HDc"/>
    <property type="match status" value="1"/>
</dbReference>
<evidence type="ECO:0000259" key="2">
    <source>
        <dbReference type="SMART" id="SM00471"/>
    </source>
</evidence>
<name>A0ABX3P505_9BACT</name>
<dbReference type="InterPro" id="IPR027432">
    <property type="entry name" value="dGTP_triphosphohydrolase_C"/>
</dbReference>
<feature type="domain" description="HD/PDEase" evidence="2">
    <location>
        <begin position="59"/>
        <end position="269"/>
    </location>
</feature>
<dbReference type="NCBIfam" id="TIGR01353">
    <property type="entry name" value="dGTP_triPase"/>
    <property type="match status" value="1"/>
</dbReference>
<evidence type="ECO:0000256" key="1">
    <source>
        <dbReference type="ARBA" id="ARBA00022801"/>
    </source>
</evidence>
<dbReference type="Gene3D" id="1.10.3210.10">
    <property type="entry name" value="Hypothetical protein af1432"/>
    <property type="match status" value="1"/>
</dbReference>
<keyword evidence="4" id="KW-1185">Reference proteome</keyword>
<dbReference type="EMBL" id="LWBO01000001">
    <property type="protein sequence ID" value="OQP55066.1"/>
    <property type="molecule type" value="Genomic_DNA"/>
</dbReference>
<dbReference type="SUPFAM" id="SSF109604">
    <property type="entry name" value="HD-domain/PDEase-like"/>
    <property type="match status" value="1"/>
</dbReference>
<dbReference type="CDD" id="cd00077">
    <property type="entry name" value="HDc"/>
    <property type="match status" value="1"/>
</dbReference>
<dbReference type="Gene3D" id="1.10.3550.10">
    <property type="entry name" value="eoxyguanosinetriphosphate triphosphohydrolase domain-like"/>
    <property type="match status" value="1"/>
</dbReference>
<keyword evidence="1" id="KW-0378">Hydrolase</keyword>
<dbReference type="PANTHER" id="PTHR11373:SF32">
    <property type="entry name" value="DEOXYGUANOSINETRIPHOSPHATE TRIPHOSPHOHYDROLASE"/>
    <property type="match status" value="1"/>
</dbReference>
<dbReference type="Pfam" id="PF01966">
    <property type="entry name" value="HD"/>
    <property type="match status" value="1"/>
</dbReference>
<dbReference type="NCBIfam" id="NF002205">
    <property type="entry name" value="PRK01096.1"/>
    <property type="match status" value="1"/>
</dbReference>
<dbReference type="InterPro" id="IPR006674">
    <property type="entry name" value="HD_domain"/>
</dbReference>
<dbReference type="InterPro" id="IPR023293">
    <property type="entry name" value="dGTP_triP_hydro_central_sf"/>
</dbReference>
<dbReference type="InterPro" id="IPR050135">
    <property type="entry name" value="dGTPase-like"/>
</dbReference>
<proteinExistence type="predicted"/>
<organism evidence="3 4">
    <name type="scientific">Niastella koreensis</name>
    <dbReference type="NCBI Taxonomy" id="354356"/>
    <lineage>
        <taxon>Bacteria</taxon>
        <taxon>Pseudomonadati</taxon>
        <taxon>Bacteroidota</taxon>
        <taxon>Chitinophagia</taxon>
        <taxon>Chitinophagales</taxon>
        <taxon>Chitinophagaceae</taxon>
        <taxon>Niastella</taxon>
    </lineage>
</organism>
<comment type="caution">
    <text evidence="3">The sequence shown here is derived from an EMBL/GenBank/DDBJ whole genome shotgun (WGS) entry which is preliminary data.</text>
</comment>
<evidence type="ECO:0000313" key="4">
    <source>
        <dbReference type="Proteomes" id="UP000192277"/>
    </source>
</evidence>
<dbReference type="Gene3D" id="1.10.3410.10">
    <property type="entry name" value="putative deoxyguanosinetriphosphate triphosphohydrolase like domain"/>
    <property type="match status" value="1"/>
</dbReference>
<gene>
    <name evidence="3" type="ORF">A4D02_01740</name>
</gene>
<dbReference type="InterPro" id="IPR026875">
    <property type="entry name" value="PHydrolase_assoc_dom"/>
</dbReference>
<dbReference type="Pfam" id="PF13286">
    <property type="entry name" value="HD_assoc"/>
    <property type="match status" value="1"/>
</dbReference>
<dbReference type="RefSeq" id="WP_014222632.1">
    <property type="nucleotide sequence ID" value="NZ_LWBO01000001.1"/>
</dbReference>
<protein>
    <submittedName>
        <fullName evidence="3">Dehydrogenase</fullName>
    </submittedName>
</protein>
<dbReference type="Proteomes" id="UP000192277">
    <property type="component" value="Unassembled WGS sequence"/>
</dbReference>
<dbReference type="InterPro" id="IPR003607">
    <property type="entry name" value="HD/PDEase_dom"/>
</dbReference>
<accession>A0ABX3P505</accession>
<reference evidence="3 4" key="1">
    <citation type="submission" date="2016-04" db="EMBL/GenBank/DDBJ databases">
        <authorList>
            <person name="Chen L."/>
            <person name="Zhuang W."/>
            <person name="Wang G."/>
        </authorList>
    </citation>
    <scope>NUCLEOTIDE SEQUENCE [LARGE SCALE GENOMIC DNA]</scope>
    <source>
        <strain evidence="4">GR20</strain>
    </source>
</reference>
<dbReference type="InterPro" id="IPR006261">
    <property type="entry name" value="dGTPase"/>
</dbReference>
<evidence type="ECO:0000313" key="3">
    <source>
        <dbReference type="EMBL" id="OQP55066.1"/>
    </source>
</evidence>